<feature type="compositionally biased region" description="Basic and acidic residues" evidence="1">
    <location>
        <begin position="203"/>
        <end position="216"/>
    </location>
</feature>
<gene>
    <name evidence="4" type="ORF">FRUB_06811</name>
</gene>
<organism evidence="4 5">
    <name type="scientific">Fimbriiglobus ruber</name>
    <dbReference type="NCBI Taxonomy" id="1908690"/>
    <lineage>
        <taxon>Bacteria</taxon>
        <taxon>Pseudomonadati</taxon>
        <taxon>Planctomycetota</taxon>
        <taxon>Planctomycetia</taxon>
        <taxon>Gemmatales</taxon>
        <taxon>Gemmataceae</taxon>
        <taxon>Fimbriiglobus</taxon>
    </lineage>
</organism>
<proteinExistence type="predicted"/>
<comment type="caution">
    <text evidence="4">The sequence shown here is derived from an EMBL/GenBank/DDBJ whole genome shotgun (WGS) entry which is preliminary data.</text>
</comment>
<protein>
    <recommendedName>
        <fullName evidence="3">DUF4349 domain-containing protein</fullName>
    </recommendedName>
</protein>
<dbReference type="Pfam" id="PF14257">
    <property type="entry name" value="DUF4349"/>
    <property type="match status" value="1"/>
</dbReference>
<feature type="domain" description="DUF4349" evidence="3">
    <location>
        <begin position="2"/>
        <end position="159"/>
    </location>
</feature>
<name>A0A225D810_9BACT</name>
<reference evidence="5" key="1">
    <citation type="submission" date="2017-06" db="EMBL/GenBank/DDBJ databases">
        <title>Genome analysis of Fimbriiglobus ruber SP5, the first member of the order Planctomycetales with confirmed chitinolytic capability.</title>
        <authorList>
            <person name="Ravin N.V."/>
            <person name="Rakitin A.L."/>
            <person name="Ivanova A.A."/>
            <person name="Beletsky A.V."/>
            <person name="Kulichevskaya I.S."/>
            <person name="Mardanov A.V."/>
            <person name="Dedysh S.N."/>
        </authorList>
    </citation>
    <scope>NUCLEOTIDE SEQUENCE [LARGE SCALE GENOMIC DNA]</scope>
    <source>
        <strain evidence="5">SP5</strain>
    </source>
</reference>
<accession>A0A225D810</accession>
<feature type="transmembrane region" description="Helical" evidence="2">
    <location>
        <begin position="138"/>
        <end position="159"/>
    </location>
</feature>
<keyword evidence="2" id="KW-0472">Membrane</keyword>
<dbReference type="EMBL" id="NIDE01000014">
    <property type="protein sequence ID" value="OWK37691.1"/>
    <property type="molecule type" value="Genomic_DNA"/>
</dbReference>
<sequence>MDQFRAVLAALAALGHPVRNSSDSQDVTEEFVDLQARVKNFKVEEETLNKLLKESAVKIEDILKIREQIKNVRGDIERAEGRMKYLSTMAAMSTVTMTAREDMTYVPPLPETAPTFGDEIEGTFSRSVNALKNTGQQLTLVAVGLAPWSPFILIGLLFFRWAIKKLIASGNTPATHRSPREPRRSRSDADPAPVALPLAHPPAHPEPEKPAGGEGG</sequence>
<evidence type="ECO:0000256" key="2">
    <source>
        <dbReference type="SAM" id="Phobius"/>
    </source>
</evidence>
<feature type="compositionally biased region" description="Basic and acidic residues" evidence="1">
    <location>
        <begin position="178"/>
        <end position="189"/>
    </location>
</feature>
<keyword evidence="5" id="KW-1185">Reference proteome</keyword>
<dbReference type="InterPro" id="IPR025645">
    <property type="entry name" value="DUF4349"/>
</dbReference>
<evidence type="ECO:0000313" key="4">
    <source>
        <dbReference type="EMBL" id="OWK37691.1"/>
    </source>
</evidence>
<dbReference type="Proteomes" id="UP000214646">
    <property type="component" value="Unassembled WGS sequence"/>
</dbReference>
<evidence type="ECO:0000313" key="5">
    <source>
        <dbReference type="Proteomes" id="UP000214646"/>
    </source>
</evidence>
<feature type="region of interest" description="Disordered" evidence="1">
    <location>
        <begin position="171"/>
        <end position="216"/>
    </location>
</feature>
<evidence type="ECO:0000256" key="1">
    <source>
        <dbReference type="SAM" id="MobiDB-lite"/>
    </source>
</evidence>
<evidence type="ECO:0000259" key="3">
    <source>
        <dbReference type="Pfam" id="PF14257"/>
    </source>
</evidence>
<keyword evidence="2" id="KW-0812">Transmembrane</keyword>
<keyword evidence="2" id="KW-1133">Transmembrane helix</keyword>
<dbReference type="AlphaFoldDB" id="A0A225D810"/>